<proteinExistence type="predicted"/>
<comment type="caution">
    <text evidence="1">The sequence shown here is derived from an EMBL/GenBank/DDBJ whole genome shotgun (WGS) entry which is preliminary data.</text>
</comment>
<dbReference type="Proteomes" id="UP000178109">
    <property type="component" value="Unassembled WGS sequence"/>
</dbReference>
<dbReference type="AlphaFoldDB" id="A0A1G2BX29"/>
<name>A0A1G2BX29_9BACT</name>
<evidence type="ECO:0000313" key="2">
    <source>
        <dbReference type="Proteomes" id="UP000178109"/>
    </source>
</evidence>
<gene>
    <name evidence="1" type="ORF">A3H70_05465</name>
</gene>
<dbReference type="EMBL" id="MHKO01000006">
    <property type="protein sequence ID" value="OGY93059.1"/>
    <property type="molecule type" value="Genomic_DNA"/>
</dbReference>
<dbReference type="STRING" id="1798553.A3H70_05465"/>
<reference evidence="1 2" key="1">
    <citation type="journal article" date="2016" name="Nat. Commun.">
        <title>Thousands of microbial genomes shed light on interconnected biogeochemical processes in an aquifer system.</title>
        <authorList>
            <person name="Anantharaman K."/>
            <person name="Brown C.T."/>
            <person name="Hug L.A."/>
            <person name="Sharon I."/>
            <person name="Castelle C.J."/>
            <person name="Probst A.J."/>
            <person name="Thomas B.C."/>
            <person name="Singh A."/>
            <person name="Wilkins M.J."/>
            <person name="Karaoz U."/>
            <person name="Brodie E.L."/>
            <person name="Williams K.H."/>
            <person name="Hubbard S.S."/>
            <person name="Banfield J.F."/>
        </authorList>
    </citation>
    <scope>NUCLEOTIDE SEQUENCE [LARGE SCALE GENOMIC DNA]</scope>
</reference>
<accession>A0A1G2BX29</accession>
<evidence type="ECO:0000313" key="1">
    <source>
        <dbReference type="EMBL" id="OGY93059.1"/>
    </source>
</evidence>
<sequence length="95" mass="10956">MAKGGSISRRILDANYKASQSRARGENFKKIITQSIERLIARGFLVGYGVKTKEKLFIDKVKLTAEGRRRVQQWRESRQAKLPLHKITNKCIKLK</sequence>
<organism evidence="1 2">
    <name type="scientific">Candidatus Komeilibacteria bacterium RIFCSPLOWO2_02_FULL_48_11</name>
    <dbReference type="NCBI Taxonomy" id="1798553"/>
    <lineage>
        <taxon>Bacteria</taxon>
        <taxon>Candidatus Komeiliibacteriota</taxon>
    </lineage>
</organism>
<protein>
    <submittedName>
        <fullName evidence="1">Uncharacterized protein</fullName>
    </submittedName>
</protein>